<evidence type="ECO:0000313" key="6">
    <source>
        <dbReference type="EMBL" id="AOA49622.1"/>
    </source>
</evidence>
<evidence type="ECO:0000259" key="5">
    <source>
        <dbReference type="PROSITE" id="PS50927"/>
    </source>
</evidence>
<evidence type="ECO:0000256" key="3">
    <source>
        <dbReference type="ARBA" id="ARBA00023035"/>
    </source>
</evidence>
<dbReference type="CDD" id="cd00028">
    <property type="entry name" value="B_lectin"/>
    <property type="match status" value="2"/>
</dbReference>
<dbReference type="InterPro" id="IPR036426">
    <property type="entry name" value="Bulb-type_lectin_dom_sf"/>
</dbReference>
<dbReference type="SUPFAM" id="SSF51110">
    <property type="entry name" value="alpha-D-mannose-specific plant lectins"/>
    <property type="match status" value="2"/>
</dbReference>
<reference evidence="6" key="1">
    <citation type="submission" date="2016-01" db="EMBL/GenBank/DDBJ databases">
        <title>cDNA cloning, characterization, and pharmacologic evaluation of the anticancer activity of a lectin gene in Pinellia integrifolia.</title>
        <authorList>
            <person name="Yang Z."/>
            <person name="Peng Z."/>
            <person name="Liu L."/>
        </authorList>
    </citation>
    <scope>NUCLEOTIDE SEQUENCE</scope>
    <source>
        <strain evidence="6">F1</strain>
    </source>
</reference>
<keyword evidence="4" id="KW-0732">Signal</keyword>
<keyword evidence="3" id="KW-0430">Lectin</keyword>
<sequence>MAKLLLFLLPAILGLVILRAAAAVGTNYLLSGETLDTNGHLRNGDFDLVMQGDCNAVLYNGNWQSNTANKGRDCKLTLTDHGELVIKNGDGSVVFRSGSQSARGNYAFVVHPEGRLVIYGPSVFKISPWSSDVNSLRLGNIPFTRNMLFSGQVLYGDSMLNARNHRFVMQGDCNLVLYGGDRGRQSNTHGNGENCFLRLNHKGELIIKDDDFKTIWSSQSSSKQGDYVFILQNNGFGVTYGPAIWATSSKRSVAAQETMIGMVTEKVK</sequence>
<dbReference type="SMART" id="SM00108">
    <property type="entry name" value="B_lectin"/>
    <property type="match status" value="2"/>
</dbReference>
<evidence type="ECO:0000256" key="1">
    <source>
        <dbReference type="ARBA" id="ARBA00022546"/>
    </source>
</evidence>
<dbReference type="Gene3D" id="2.90.10.10">
    <property type="entry name" value="Bulb-type lectin domain"/>
    <property type="match status" value="2"/>
</dbReference>
<proteinExistence type="evidence at transcript level"/>
<organism evidence="6">
    <name type="scientific">Pinellia integrifolia</name>
    <dbReference type="NCBI Taxonomy" id="199221"/>
    <lineage>
        <taxon>Eukaryota</taxon>
        <taxon>Viridiplantae</taxon>
        <taxon>Streptophyta</taxon>
        <taxon>Embryophyta</taxon>
        <taxon>Tracheophyta</taxon>
        <taxon>Spermatophyta</taxon>
        <taxon>Magnoliopsida</taxon>
        <taxon>Liliopsida</taxon>
        <taxon>Araceae</taxon>
        <taxon>Aroideae</taxon>
        <taxon>Arisaemateae</taxon>
        <taxon>Pinellia</taxon>
    </lineage>
</organism>
<keyword evidence="3" id="KW-0465">Mannose-binding</keyword>
<feature type="domain" description="Bulb-type lectin" evidence="5">
    <location>
        <begin position="145"/>
        <end position="252"/>
    </location>
</feature>
<name>A0A1B2LS17_9ARAE</name>
<dbReference type="AlphaFoldDB" id="A0A1B2LS17"/>
<keyword evidence="1" id="KW-0348">Hemagglutinin</keyword>
<dbReference type="SMR" id="A0A1B2LS17"/>
<feature type="chain" id="PRO_5008539790" evidence="4">
    <location>
        <begin position="24"/>
        <end position="268"/>
    </location>
</feature>
<feature type="signal peptide" evidence="4">
    <location>
        <begin position="1"/>
        <end position="23"/>
    </location>
</feature>
<accession>A0A1B2LS17</accession>
<dbReference type="EMBL" id="KU605634">
    <property type="protein sequence ID" value="AOA49622.1"/>
    <property type="molecule type" value="mRNA"/>
</dbReference>
<feature type="domain" description="Bulb-type lectin" evidence="5">
    <location>
        <begin position="26"/>
        <end position="131"/>
    </location>
</feature>
<dbReference type="GO" id="GO:0005537">
    <property type="term" value="F:D-mannose binding"/>
    <property type="evidence" value="ECO:0007669"/>
    <property type="project" value="UniProtKB-KW"/>
</dbReference>
<evidence type="ECO:0000256" key="4">
    <source>
        <dbReference type="SAM" id="SignalP"/>
    </source>
</evidence>
<dbReference type="InterPro" id="IPR001480">
    <property type="entry name" value="Bulb-type_lectin_dom"/>
</dbReference>
<evidence type="ECO:0000256" key="2">
    <source>
        <dbReference type="ARBA" id="ARBA00022737"/>
    </source>
</evidence>
<protein>
    <submittedName>
        <fullName evidence="6">Lectin</fullName>
    </submittedName>
</protein>
<keyword evidence="2" id="KW-0677">Repeat</keyword>
<dbReference type="GO" id="GO:0051707">
    <property type="term" value="P:response to other organism"/>
    <property type="evidence" value="ECO:0007669"/>
    <property type="project" value="UniProtKB-ARBA"/>
</dbReference>
<dbReference type="PROSITE" id="PS50927">
    <property type="entry name" value="BULB_LECTIN"/>
    <property type="match status" value="2"/>
</dbReference>